<dbReference type="PANTHER" id="PTHR13847:SF287">
    <property type="entry name" value="FAD-DEPENDENT OXIDOREDUCTASE DOMAIN-CONTAINING PROTEIN 1"/>
    <property type="match status" value="1"/>
</dbReference>
<evidence type="ECO:0000313" key="4">
    <source>
        <dbReference type="Proteomes" id="UP000201613"/>
    </source>
</evidence>
<protein>
    <submittedName>
        <fullName evidence="3">4-methylaminobutanoate oxidase (Formaldehyde-forming)</fullName>
        <ecNumber evidence="3">1.5.3.19</ecNumber>
    </submittedName>
</protein>
<evidence type="ECO:0000256" key="1">
    <source>
        <dbReference type="ARBA" id="ARBA00023002"/>
    </source>
</evidence>
<dbReference type="AlphaFoldDB" id="A0A238L9Q6"/>
<dbReference type="Gene3D" id="3.50.50.60">
    <property type="entry name" value="FAD/NAD(P)-binding domain"/>
    <property type="match status" value="1"/>
</dbReference>
<dbReference type="GO" id="GO:0005737">
    <property type="term" value="C:cytoplasm"/>
    <property type="evidence" value="ECO:0007669"/>
    <property type="project" value="TreeGrafter"/>
</dbReference>
<dbReference type="EMBL" id="FXZK01000001">
    <property type="protein sequence ID" value="SMY06144.1"/>
    <property type="molecule type" value="Genomic_DNA"/>
</dbReference>
<keyword evidence="4" id="KW-1185">Reference proteome</keyword>
<gene>
    <name evidence="3" type="primary">mlr_2</name>
    <name evidence="3" type="ORF">LOM8899_00266</name>
</gene>
<dbReference type="GO" id="GO:0032981">
    <property type="term" value="P:mitochondrial respiratory chain complex I assembly"/>
    <property type="evidence" value="ECO:0007669"/>
    <property type="project" value="TreeGrafter"/>
</dbReference>
<proteinExistence type="predicted"/>
<dbReference type="PANTHER" id="PTHR13847">
    <property type="entry name" value="SARCOSINE DEHYDROGENASE-RELATED"/>
    <property type="match status" value="1"/>
</dbReference>
<dbReference type="Proteomes" id="UP000201613">
    <property type="component" value="Unassembled WGS sequence"/>
</dbReference>
<dbReference type="Pfam" id="PF01266">
    <property type="entry name" value="DAO"/>
    <property type="match status" value="1"/>
</dbReference>
<dbReference type="EC" id="1.5.3.19" evidence="3"/>
<dbReference type="RefSeq" id="WP_093990353.1">
    <property type="nucleotide sequence ID" value="NZ_FXZK01000001.1"/>
</dbReference>
<dbReference type="GO" id="GO:0102317">
    <property type="term" value="F:4-methylaminobutyrate oxidase (demethylating) activity"/>
    <property type="evidence" value="ECO:0007669"/>
    <property type="project" value="UniProtKB-EC"/>
</dbReference>
<dbReference type="InterPro" id="IPR006076">
    <property type="entry name" value="FAD-dep_OxRdtase"/>
</dbReference>
<evidence type="ECO:0000313" key="3">
    <source>
        <dbReference type="EMBL" id="SMY06144.1"/>
    </source>
</evidence>
<dbReference type="OrthoDB" id="9806452at2"/>
<sequence>MALPIRPTHQTYDIVVIGGAMMGSAVAWWCARNPDFQGRILVIEADPTFEHAATSLTNSCIRQQFGTAVNIQISQFGAMFIDRFKEFMEDDSAPDIPIQSFGYMYLADNDSFAETLANSQLLQASLGAGTQMLSPAKLAAAYPFYNLDGIIAASHNPVNEGYFDGGTIFDWLRKKGGQLGVERIHNRATGLRLGANKVTHVALASGESISCGAVVNCAGTRGAEISAMIDAPLPIEPRLRYTYVFEAETPLPRDLPLTIDPSGIHVRSDGRYYMAGAAPDDDHPRDPDDFAMDHNLWEDKVWPALAHRIPAFERIKLRNTWAGHYDYNTLDQNAVLGPHPEVRNFHFCNGFSGHGLQQSPAVGRGLSELLIYGAYRSLDLTALGYERIRANAALTERAVI</sequence>
<name>A0A238L9Q6_9RHOB</name>
<evidence type="ECO:0000259" key="2">
    <source>
        <dbReference type="Pfam" id="PF01266"/>
    </source>
</evidence>
<feature type="domain" description="FAD dependent oxidoreductase" evidence="2">
    <location>
        <begin position="13"/>
        <end position="369"/>
    </location>
</feature>
<dbReference type="Gene3D" id="3.30.9.10">
    <property type="entry name" value="D-Amino Acid Oxidase, subunit A, domain 2"/>
    <property type="match status" value="1"/>
</dbReference>
<dbReference type="InterPro" id="IPR036188">
    <property type="entry name" value="FAD/NAD-bd_sf"/>
</dbReference>
<dbReference type="SUPFAM" id="SSF51905">
    <property type="entry name" value="FAD/NAD(P)-binding domain"/>
    <property type="match status" value="1"/>
</dbReference>
<accession>A0A238L9Q6</accession>
<organism evidence="3 4">
    <name type="scientific">Flavimaricola marinus</name>
    <dbReference type="NCBI Taxonomy" id="1819565"/>
    <lineage>
        <taxon>Bacteria</taxon>
        <taxon>Pseudomonadati</taxon>
        <taxon>Pseudomonadota</taxon>
        <taxon>Alphaproteobacteria</taxon>
        <taxon>Rhodobacterales</taxon>
        <taxon>Paracoccaceae</taxon>
        <taxon>Flavimaricola</taxon>
    </lineage>
</organism>
<keyword evidence="1 3" id="KW-0560">Oxidoreductase</keyword>
<reference evidence="4" key="1">
    <citation type="submission" date="2017-05" db="EMBL/GenBank/DDBJ databases">
        <authorList>
            <person name="Rodrigo-Torres L."/>
            <person name="Arahal R. D."/>
            <person name="Lucena T."/>
        </authorList>
    </citation>
    <scope>NUCLEOTIDE SEQUENCE [LARGE SCALE GENOMIC DNA]</scope>
    <source>
        <strain evidence="4">CECT 8899</strain>
    </source>
</reference>